<comment type="caution">
    <text evidence="1">The sequence shown here is derived from an EMBL/GenBank/DDBJ whole genome shotgun (WGS) entry which is preliminary data.</text>
</comment>
<evidence type="ECO:0000313" key="2">
    <source>
        <dbReference type="Proteomes" id="UP000541154"/>
    </source>
</evidence>
<accession>A0A8H6A913</accession>
<protein>
    <submittedName>
        <fullName evidence="1">Deoxyhypusine synthase</fullName>
    </submittedName>
</protein>
<name>A0A8H6A913_PETAA</name>
<organism evidence="1 2">
    <name type="scientific">Petromyces alliaceus</name>
    <name type="common">Aspergillus alliaceus</name>
    <dbReference type="NCBI Taxonomy" id="209559"/>
    <lineage>
        <taxon>Eukaryota</taxon>
        <taxon>Fungi</taxon>
        <taxon>Dikarya</taxon>
        <taxon>Ascomycota</taxon>
        <taxon>Pezizomycotina</taxon>
        <taxon>Eurotiomycetes</taxon>
        <taxon>Eurotiomycetidae</taxon>
        <taxon>Eurotiales</taxon>
        <taxon>Aspergillaceae</taxon>
        <taxon>Aspergillus</taxon>
        <taxon>Aspergillus subgen. Circumdati</taxon>
    </lineage>
</organism>
<proteinExistence type="predicted"/>
<gene>
    <name evidence="1" type="primary">DYS1_2</name>
    <name evidence="1" type="ORF">ETB97_012864</name>
</gene>
<dbReference type="AlphaFoldDB" id="A0A8H6A913"/>
<reference evidence="1 2" key="1">
    <citation type="submission" date="2019-04" db="EMBL/GenBank/DDBJ databases">
        <title>Aspergillus burnettii sp. nov., novel species from soil in southeast Queensland.</title>
        <authorList>
            <person name="Gilchrist C.L.M."/>
            <person name="Pitt J.I."/>
            <person name="Lange L."/>
            <person name="Lacey H.J."/>
            <person name="Vuong D."/>
            <person name="Midgley D.J."/>
            <person name="Greenfield P."/>
            <person name="Bradbury M."/>
            <person name="Lacey E."/>
            <person name="Busk P.K."/>
            <person name="Pilgaard B."/>
            <person name="Chooi Y.H."/>
            <person name="Piggott A.M."/>
        </authorList>
    </citation>
    <scope>NUCLEOTIDE SEQUENCE [LARGE SCALE GENOMIC DNA]</scope>
    <source>
        <strain evidence="1 2">FRR 5400</strain>
    </source>
</reference>
<keyword evidence="2" id="KW-1185">Reference proteome</keyword>
<dbReference type="Proteomes" id="UP000541154">
    <property type="component" value="Unassembled WGS sequence"/>
</dbReference>
<evidence type="ECO:0000313" key="1">
    <source>
        <dbReference type="EMBL" id="KAF5861538.1"/>
    </source>
</evidence>
<dbReference type="EMBL" id="SPNV01000097">
    <property type="protein sequence ID" value="KAF5861538.1"/>
    <property type="molecule type" value="Genomic_DNA"/>
</dbReference>
<sequence>MSRVLYHRKAFVGRPITVEDLVNGTQNMEFQASSIGEAPWIINEMRAWRAPDPGDKRQYFSAIPQTLYLPVCVAYSDISLNTDLSRPW</sequence>